<dbReference type="GO" id="GO:0032259">
    <property type="term" value="P:methylation"/>
    <property type="evidence" value="ECO:0007669"/>
    <property type="project" value="UniProtKB-KW"/>
</dbReference>
<dbReference type="InterPro" id="IPR029063">
    <property type="entry name" value="SAM-dependent_MTases_sf"/>
</dbReference>
<dbReference type="Proteomes" id="UP001520878">
    <property type="component" value="Unassembled WGS sequence"/>
</dbReference>
<keyword evidence="2" id="KW-1185">Reference proteome</keyword>
<accession>A0ABS8G9W8</accession>
<dbReference type="GO" id="GO:0008168">
    <property type="term" value="F:methyltransferase activity"/>
    <property type="evidence" value="ECO:0007669"/>
    <property type="project" value="UniProtKB-KW"/>
</dbReference>
<dbReference type="SUPFAM" id="SSF53335">
    <property type="entry name" value="S-adenosyl-L-methionine-dependent methyltransferases"/>
    <property type="match status" value="1"/>
</dbReference>
<evidence type="ECO:0000313" key="2">
    <source>
        <dbReference type="Proteomes" id="UP001520878"/>
    </source>
</evidence>
<keyword evidence="1" id="KW-0808">Transferase</keyword>
<sequence length="214" mass="24979">MLSCPLCLAAHCTPYHQDARRRYFQCQTCALVFVDPQQRPSSDQERQEYNLHQNHADDPGYIRFLERVIHPIEARCPSPASGIDFGCGPGPVLATQLRQRGYEMTIYDPFYFPDRTPLSQTYDLITCTEAIEHFHQPAKEWQMFTALLNPGGWLAIMTKRVIDPQRFATWHYKNDPTHVSFFSEQTFRWLALNHHMHCEFFGPDVVLMQNKSEN</sequence>
<name>A0ABS8G9W8_9ALTE</name>
<protein>
    <submittedName>
        <fullName evidence="1">Class I SAM-dependent methyltransferase</fullName>
    </submittedName>
</protein>
<comment type="caution">
    <text evidence="1">The sequence shown here is derived from an EMBL/GenBank/DDBJ whole genome shotgun (WGS) entry which is preliminary data.</text>
</comment>
<dbReference type="EMBL" id="JAJEWP010000003">
    <property type="protein sequence ID" value="MCC2616911.1"/>
    <property type="molecule type" value="Genomic_DNA"/>
</dbReference>
<keyword evidence="1" id="KW-0489">Methyltransferase</keyword>
<organism evidence="1 2">
    <name type="scientific">Fluctibacter halophilus</name>
    <dbReference type="NCBI Taxonomy" id="226011"/>
    <lineage>
        <taxon>Bacteria</taxon>
        <taxon>Pseudomonadati</taxon>
        <taxon>Pseudomonadota</taxon>
        <taxon>Gammaproteobacteria</taxon>
        <taxon>Alteromonadales</taxon>
        <taxon>Alteromonadaceae</taxon>
        <taxon>Fluctibacter</taxon>
    </lineage>
</organism>
<reference evidence="1 2" key="1">
    <citation type="submission" date="2021-10" db="EMBL/GenBank/DDBJ databases">
        <title>Draft genome of Aestuariibacter halophilus JC2043.</title>
        <authorList>
            <person name="Emsley S.A."/>
            <person name="Pfannmuller K.M."/>
            <person name="Ushijima B."/>
            <person name="Saw J.H."/>
            <person name="Videau P."/>
        </authorList>
    </citation>
    <scope>NUCLEOTIDE SEQUENCE [LARGE SCALE GENOMIC DNA]</scope>
    <source>
        <strain evidence="1 2">JC2043</strain>
    </source>
</reference>
<gene>
    <name evidence="1" type="ORF">LJ739_11730</name>
</gene>
<dbReference type="Gene3D" id="3.40.50.150">
    <property type="entry name" value="Vaccinia Virus protein VP39"/>
    <property type="match status" value="1"/>
</dbReference>
<dbReference type="RefSeq" id="WP_229160730.1">
    <property type="nucleotide sequence ID" value="NZ_JAJEWP010000003.1"/>
</dbReference>
<proteinExistence type="predicted"/>
<dbReference type="Pfam" id="PF13489">
    <property type="entry name" value="Methyltransf_23"/>
    <property type="match status" value="1"/>
</dbReference>
<evidence type="ECO:0000313" key="1">
    <source>
        <dbReference type="EMBL" id="MCC2616911.1"/>
    </source>
</evidence>